<protein>
    <submittedName>
        <fullName evidence="1">Zf-CCHC_4 domain-containing protein</fullName>
    </submittedName>
</protein>
<dbReference type="PANTHER" id="PTHR31286:SF180">
    <property type="entry name" value="OS10G0362600 PROTEIN"/>
    <property type="match status" value="1"/>
</dbReference>
<dbReference type="AlphaFoldDB" id="A0A1Q3CQI0"/>
<organism evidence="1 2">
    <name type="scientific">Cephalotus follicularis</name>
    <name type="common">Albany pitcher plant</name>
    <dbReference type="NCBI Taxonomy" id="3775"/>
    <lineage>
        <taxon>Eukaryota</taxon>
        <taxon>Viridiplantae</taxon>
        <taxon>Streptophyta</taxon>
        <taxon>Embryophyta</taxon>
        <taxon>Tracheophyta</taxon>
        <taxon>Spermatophyta</taxon>
        <taxon>Magnoliopsida</taxon>
        <taxon>eudicotyledons</taxon>
        <taxon>Gunneridae</taxon>
        <taxon>Pentapetalae</taxon>
        <taxon>rosids</taxon>
        <taxon>fabids</taxon>
        <taxon>Oxalidales</taxon>
        <taxon>Cephalotaceae</taxon>
        <taxon>Cephalotus</taxon>
    </lineage>
</organism>
<dbReference type="InterPro" id="IPR040256">
    <property type="entry name" value="At4g02000-like"/>
</dbReference>
<reference evidence="2" key="1">
    <citation type="submission" date="2016-04" db="EMBL/GenBank/DDBJ databases">
        <title>Cephalotus genome sequencing.</title>
        <authorList>
            <person name="Fukushima K."/>
            <person name="Hasebe M."/>
            <person name="Fang X."/>
        </authorList>
    </citation>
    <scope>NUCLEOTIDE SEQUENCE [LARGE SCALE GENOMIC DNA]</scope>
    <source>
        <strain evidence="2">cv. St1</strain>
    </source>
</reference>
<name>A0A1Q3CQI0_CEPFO</name>
<dbReference type="PANTHER" id="PTHR31286">
    <property type="entry name" value="GLYCINE-RICH CELL WALL STRUCTURAL PROTEIN 1.8-LIKE"/>
    <property type="match status" value="1"/>
</dbReference>
<comment type="caution">
    <text evidence="1">The sequence shown here is derived from an EMBL/GenBank/DDBJ whole genome shotgun (WGS) entry which is preliminary data.</text>
</comment>
<dbReference type="OrthoDB" id="1110037at2759"/>
<accession>A0A1Q3CQI0</accession>
<evidence type="ECO:0000313" key="1">
    <source>
        <dbReference type="EMBL" id="GAV82343.1"/>
    </source>
</evidence>
<keyword evidence="2" id="KW-1185">Reference proteome</keyword>
<sequence length="101" mass="11631">MDAPTTERQNLTYARVCVHMMATSSFPNSILLDMDDGSSTTVGVEYPWKPQTYSLCKVFDHANKSCPKVVRREWLPKPMVRNVENLMMLRDGSPLRERQIL</sequence>
<dbReference type="Proteomes" id="UP000187406">
    <property type="component" value="Unassembled WGS sequence"/>
</dbReference>
<gene>
    <name evidence="1" type="ORF">CFOL_v3_25795</name>
</gene>
<proteinExistence type="predicted"/>
<evidence type="ECO:0000313" key="2">
    <source>
        <dbReference type="Proteomes" id="UP000187406"/>
    </source>
</evidence>
<dbReference type="InParanoid" id="A0A1Q3CQI0"/>
<dbReference type="EMBL" id="BDDD01002612">
    <property type="protein sequence ID" value="GAV82343.1"/>
    <property type="molecule type" value="Genomic_DNA"/>
</dbReference>